<keyword evidence="3" id="KW-0808">Transferase</keyword>
<dbReference type="EMBL" id="CP019688">
    <property type="protein sequence ID" value="AQQ16012.1"/>
    <property type="molecule type" value="Genomic_DNA"/>
</dbReference>
<dbReference type="Gene3D" id="3.40.630.30">
    <property type="match status" value="1"/>
</dbReference>
<dbReference type="PANTHER" id="PTHR31435">
    <property type="entry name" value="PROTEIN NATD1"/>
    <property type="match status" value="1"/>
</dbReference>
<dbReference type="KEGG" id="cgv:CGLAU_10355"/>
<evidence type="ECO:0000259" key="2">
    <source>
        <dbReference type="PROSITE" id="PS51729"/>
    </source>
</evidence>
<dbReference type="InterPro" id="IPR016181">
    <property type="entry name" value="Acyl_CoA_acyltransferase"/>
</dbReference>
<proteinExistence type="predicted"/>
<dbReference type="GO" id="GO:0016747">
    <property type="term" value="F:acyltransferase activity, transferring groups other than amino-acyl groups"/>
    <property type="evidence" value="ECO:0007669"/>
    <property type="project" value="InterPro"/>
</dbReference>
<organism evidence="3 4">
    <name type="scientific">Corynebacterium glaucum</name>
    <dbReference type="NCBI Taxonomy" id="187491"/>
    <lineage>
        <taxon>Bacteria</taxon>
        <taxon>Bacillati</taxon>
        <taxon>Actinomycetota</taxon>
        <taxon>Actinomycetes</taxon>
        <taxon>Mycobacteriales</taxon>
        <taxon>Corynebacteriaceae</taxon>
        <taxon>Corynebacterium</taxon>
    </lineage>
</organism>
<evidence type="ECO:0000259" key="1">
    <source>
        <dbReference type="PROSITE" id="PS51186"/>
    </source>
</evidence>
<feature type="domain" description="N-acetyltransferase" evidence="1">
    <location>
        <begin position="1"/>
        <end position="94"/>
    </location>
</feature>
<keyword evidence="4" id="KW-1185">Reference proteome</keyword>
<dbReference type="SUPFAM" id="SSF55729">
    <property type="entry name" value="Acyl-CoA N-acyltransferases (Nat)"/>
    <property type="match status" value="1"/>
</dbReference>
<evidence type="ECO:0000313" key="3">
    <source>
        <dbReference type="EMBL" id="AQQ16012.1"/>
    </source>
</evidence>
<dbReference type="Proteomes" id="UP000217209">
    <property type="component" value="Chromosome"/>
</dbReference>
<name>A0A1Q2HYT7_9CORY</name>
<dbReference type="InterPro" id="IPR000182">
    <property type="entry name" value="GNAT_dom"/>
</dbReference>
<dbReference type="PROSITE" id="PS51729">
    <property type="entry name" value="GNAT_YJDJ"/>
    <property type="match status" value="1"/>
</dbReference>
<sequence length="94" mass="10304">MSNNNYELAINESAQQYELTIDGELAGFASYSDLIGVRVLPHTVVDPKFRGQGLSKPLIKFALDDIRERGLGVVPMCSAVAAYIDANPEYKDLV</sequence>
<dbReference type="CDD" id="cd04301">
    <property type="entry name" value="NAT_SF"/>
    <property type="match status" value="1"/>
</dbReference>
<accession>A0A1Q2HYT7</accession>
<reference evidence="3 4" key="1">
    <citation type="submission" date="2016-12" db="EMBL/GenBank/DDBJ databases">
        <authorList>
            <person name="Song W.-J."/>
            <person name="Kurnit D.M."/>
        </authorList>
    </citation>
    <scope>NUCLEOTIDE SEQUENCE [LARGE SCALE GENOMIC DNA]</scope>
    <source>
        <strain evidence="3 4">DSM 30827</strain>
    </source>
</reference>
<dbReference type="RefSeq" id="WP_095660619.1">
    <property type="nucleotide sequence ID" value="NZ_CP019688.1"/>
</dbReference>
<dbReference type="InterPro" id="IPR045057">
    <property type="entry name" value="Gcn5-rel_NAT"/>
</dbReference>
<gene>
    <name evidence="3" type="ORF">CGLAU_10355</name>
</gene>
<dbReference type="InterPro" id="IPR031165">
    <property type="entry name" value="GNAT_YJDJ"/>
</dbReference>
<evidence type="ECO:0000313" key="4">
    <source>
        <dbReference type="Proteomes" id="UP000217209"/>
    </source>
</evidence>
<dbReference type="Pfam" id="PF14542">
    <property type="entry name" value="Acetyltransf_CG"/>
    <property type="match status" value="1"/>
</dbReference>
<feature type="domain" description="N-acetyltransferase" evidence="2">
    <location>
        <begin position="9"/>
        <end position="94"/>
    </location>
</feature>
<dbReference type="OrthoDB" id="5405911at2"/>
<dbReference type="AlphaFoldDB" id="A0A1Q2HYT7"/>
<dbReference type="PANTHER" id="PTHR31435:SF10">
    <property type="entry name" value="BSR4717 PROTEIN"/>
    <property type="match status" value="1"/>
</dbReference>
<dbReference type="PROSITE" id="PS51186">
    <property type="entry name" value="GNAT"/>
    <property type="match status" value="1"/>
</dbReference>
<protein>
    <submittedName>
        <fullName evidence="3">Acetyltransferase (GNAT) family protein</fullName>
    </submittedName>
</protein>